<feature type="transmembrane region" description="Helical" evidence="1">
    <location>
        <begin position="42"/>
        <end position="63"/>
    </location>
</feature>
<keyword evidence="1" id="KW-0472">Membrane</keyword>
<accession>A0A6L6Y0M0</accession>
<protein>
    <submittedName>
        <fullName evidence="2">Uncharacterized protein</fullName>
    </submittedName>
</protein>
<keyword evidence="3" id="KW-1185">Reference proteome</keyword>
<proteinExistence type="predicted"/>
<dbReference type="AlphaFoldDB" id="A0A6L6Y0M0"/>
<dbReference type="EMBL" id="WSEK01000004">
    <property type="protein sequence ID" value="MVQ51115.1"/>
    <property type="molecule type" value="Genomic_DNA"/>
</dbReference>
<evidence type="ECO:0000313" key="3">
    <source>
        <dbReference type="Proteomes" id="UP000473525"/>
    </source>
</evidence>
<evidence type="ECO:0000313" key="2">
    <source>
        <dbReference type="EMBL" id="MVQ51115.1"/>
    </source>
</evidence>
<comment type="caution">
    <text evidence="2">The sequence shown here is derived from an EMBL/GenBank/DDBJ whole genome shotgun (WGS) entry which is preliminary data.</text>
</comment>
<reference evidence="2 3" key="1">
    <citation type="submission" date="2019-12" db="EMBL/GenBank/DDBJ databases">
        <authorList>
            <person name="Huq M.A."/>
        </authorList>
    </citation>
    <scope>NUCLEOTIDE SEQUENCE [LARGE SCALE GENOMIC DNA]</scope>
    <source>
        <strain evidence="2 3">MAH-18</strain>
    </source>
</reference>
<keyword evidence="1" id="KW-0812">Transmembrane</keyword>
<evidence type="ECO:0000256" key="1">
    <source>
        <dbReference type="SAM" id="Phobius"/>
    </source>
</evidence>
<keyword evidence="1" id="KW-1133">Transmembrane helix</keyword>
<sequence length="127" mass="12583">MIDGTLQYARPDQVTEELHVATGGVGDVAGVGAWVTVGVGPAVGIGVSVAVGVGVAVGVALAVGRSGRLRLREDGGRFRGRAEAAVGDGFCRGHDAGEGEERGEGGEGRAAWARAVIAVHGVLLGEG</sequence>
<name>A0A6L6Y0M0_9ACTN</name>
<dbReference type="RefSeq" id="WP_157344332.1">
    <property type="nucleotide sequence ID" value="NZ_WSEK01000004.1"/>
</dbReference>
<dbReference type="Proteomes" id="UP000473525">
    <property type="component" value="Unassembled WGS sequence"/>
</dbReference>
<gene>
    <name evidence="2" type="ORF">GON03_18190</name>
</gene>
<organism evidence="2 3">
    <name type="scientific">Nocardioides agri</name>
    <dbReference type="NCBI Taxonomy" id="2682843"/>
    <lineage>
        <taxon>Bacteria</taxon>
        <taxon>Bacillati</taxon>
        <taxon>Actinomycetota</taxon>
        <taxon>Actinomycetes</taxon>
        <taxon>Propionibacteriales</taxon>
        <taxon>Nocardioidaceae</taxon>
        <taxon>Nocardioides</taxon>
    </lineage>
</organism>